<accession>A0A0C3D8T4</accession>
<dbReference type="AlphaFoldDB" id="A0A0C3D8T4"/>
<dbReference type="OrthoDB" id="2666604at2759"/>
<evidence type="ECO:0000313" key="2">
    <source>
        <dbReference type="Proteomes" id="UP000053989"/>
    </source>
</evidence>
<dbReference type="InParanoid" id="A0A0C3D8T4"/>
<dbReference type="EMBL" id="KN822105">
    <property type="protein sequence ID" value="KIM57125.1"/>
    <property type="molecule type" value="Genomic_DNA"/>
</dbReference>
<dbReference type="Proteomes" id="UP000053989">
    <property type="component" value="Unassembled WGS sequence"/>
</dbReference>
<protein>
    <submittedName>
        <fullName evidence="1">Uncharacterized protein</fullName>
    </submittedName>
</protein>
<gene>
    <name evidence="1" type="ORF">SCLCIDRAFT_29072</name>
</gene>
<reference evidence="2" key="2">
    <citation type="submission" date="2015-01" db="EMBL/GenBank/DDBJ databases">
        <title>Evolutionary Origins and Diversification of the Mycorrhizal Mutualists.</title>
        <authorList>
            <consortium name="DOE Joint Genome Institute"/>
            <consortium name="Mycorrhizal Genomics Consortium"/>
            <person name="Kohler A."/>
            <person name="Kuo A."/>
            <person name="Nagy L.G."/>
            <person name="Floudas D."/>
            <person name="Copeland A."/>
            <person name="Barry K.W."/>
            <person name="Cichocki N."/>
            <person name="Veneault-Fourrey C."/>
            <person name="LaButti K."/>
            <person name="Lindquist E.A."/>
            <person name="Lipzen A."/>
            <person name="Lundell T."/>
            <person name="Morin E."/>
            <person name="Murat C."/>
            <person name="Riley R."/>
            <person name="Ohm R."/>
            <person name="Sun H."/>
            <person name="Tunlid A."/>
            <person name="Henrissat B."/>
            <person name="Grigoriev I.V."/>
            <person name="Hibbett D.S."/>
            <person name="Martin F."/>
        </authorList>
    </citation>
    <scope>NUCLEOTIDE SEQUENCE [LARGE SCALE GENOMIC DNA]</scope>
    <source>
        <strain evidence="2">Foug A</strain>
    </source>
</reference>
<name>A0A0C3D8T4_9AGAM</name>
<reference evidence="1 2" key="1">
    <citation type="submission" date="2014-04" db="EMBL/GenBank/DDBJ databases">
        <authorList>
            <consortium name="DOE Joint Genome Institute"/>
            <person name="Kuo A."/>
            <person name="Kohler A."/>
            <person name="Nagy L.G."/>
            <person name="Floudas D."/>
            <person name="Copeland A."/>
            <person name="Barry K.W."/>
            <person name="Cichocki N."/>
            <person name="Veneault-Fourrey C."/>
            <person name="LaButti K."/>
            <person name="Lindquist E.A."/>
            <person name="Lipzen A."/>
            <person name="Lundell T."/>
            <person name="Morin E."/>
            <person name="Murat C."/>
            <person name="Sun H."/>
            <person name="Tunlid A."/>
            <person name="Henrissat B."/>
            <person name="Grigoriev I.V."/>
            <person name="Hibbett D.S."/>
            <person name="Martin F."/>
            <person name="Nordberg H.P."/>
            <person name="Cantor M.N."/>
            <person name="Hua S.X."/>
        </authorList>
    </citation>
    <scope>NUCLEOTIDE SEQUENCE [LARGE SCALE GENOMIC DNA]</scope>
    <source>
        <strain evidence="1 2">Foug A</strain>
    </source>
</reference>
<dbReference type="HOGENOM" id="CLU_1778560_0_0_1"/>
<proteinExistence type="predicted"/>
<evidence type="ECO:0000313" key="1">
    <source>
        <dbReference type="EMBL" id="KIM57125.1"/>
    </source>
</evidence>
<sequence>MVDVSKEELQAAAQLFSKAADALTVPAPDQTHSQHSIPLLWANSYAEIVRQSPHAIAVARCDSQARTICLTHPLTAPDSDVSLNNLSEDVLVKKANLAIELAQKEDDRTLPPGAKFLSVRKTTHDSPLYEVDSEETVTWLRSTKGQ</sequence>
<keyword evidence="2" id="KW-1185">Reference proteome</keyword>
<organism evidence="1 2">
    <name type="scientific">Scleroderma citrinum Foug A</name>
    <dbReference type="NCBI Taxonomy" id="1036808"/>
    <lineage>
        <taxon>Eukaryota</taxon>
        <taxon>Fungi</taxon>
        <taxon>Dikarya</taxon>
        <taxon>Basidiomycota</taxon>
        <taxon>Agaricomycotina</taxon>
        <taxon>Agaricomycetes</taxon>
        <taxon>Agaricomycetidae</taxon>
        <taxon>Boletales</taxon>
        <taxon>Sclerodermatineae</taxon>
        <taxon>Sclerodermataceae</taxon>
        <taxon>Scleroderma</taxon>
    </lineage>
</organism>